<name>A0ABR9WJA6_9BACT</name>
<comment type="caution">
    <text evidence="2">The sequence shown here is derived from an EMBL/GenBank/DDBJ whole genome shotgun (WGS) entry which is preliminary data.</text>
</comment>
<dbReference type="Gene3D" id="3.10.450.360">
    <property type="match status" value="1"/>
</dbReference>
<keyword evidence="1" id="KW-0732">Signal</keyword>
<dbReference type="EMBL" id="JACYGY010000001">
    <property type="protein sequence ID" value="MBE9465204.1"/>
    <property type="molecule type" value="Genomic_DNA"/>
</dbReference>
<evidence type="ECO:0008006" key="4">
    <source>
        <dbReference type="Google" id="ProtNLM"/>
    </source>
</evidence>
<dbReference type="Proteomes" id="UP000634134">
    <property type="component" value="Unassembled WGS sequence"/>
</dbReference>
<feature type="chain" id="PRO_5046308142" description="Beta-lactamase-inhibitor-like PepSY-like domain-containing protein" evidence="1">
    <location>
        <begin position="17"/>
        <end position="93"/>
    </location>
</feature>
<organism evidence="2 3">
    <name type="scientific">Dyadobacter subterraneus</name>
    <dbReference type="NCBI Taxonomy" id="2773304"/>
    <lineage>
        <taxon>Bacteria</taxon>
        <taxon>Pseudomonadati</taxon>
        <taxon>Bacteroidota</taxon>
        <taxon>Cytophagia</taxon>
        <taxon>Cytophagales</taxon>
        <taxon>Spirosomataceae</taxon>
        <taxon>Dyadobacter</taxon>
    </lineage>
</organism>
<sequence length="93" mass="10239">MAVIMVFLLSSSFANATANSNVEVLVQDKMSVKPEDLPEPIKSTLSAGAYAGWEITEAFLITKPDKTQFFEIIVKKGSEMSKINLDKDGRKVE</sequence>
<proteinExistence type="predicted"/>
<accession>A0ABR9WJA6</accession>
<protein>
    <recommendedName>
        <fullName evidence="4">Beta-lactamase-inhibitor-like PepSY-like domain-containing protein</fullName>
    </recommendedName>
</protein>
<evidence type="ECO:0000313" key="3">
    <source>
        <dbReference type="Proteomes" id="UP000634134"/>
    </source>
</evidence>
<feature type="signal peptide" evidence="1">
    <location>
        <begin position="1"/>
        <end position="16"/>
    </location>
</feature>
<keyword evidence="3" id="KW-1185">Reference proteome</keyword>
<reference evidence="3" key="1">
    <citation type="submission" date="2023-07" db="EMBL/GenBank/DDBJ databases">
        <title>Dyadobacter sp. nov 'subterranea' isolated from contaminted grondwater.</title>
        <authorList>
            <person name="Szabo I."/>
            <person name="Al-Omari J."/>
            <person name="Szerdahelyi S.G."/>
            <person name="Rado J."/>
        </authorList>
    </citation>
    <scope>NUCLEOTIDE SEQUENCE [LARGE SCALE GENOMIC DNA]</scope>
    <source>
        <strain evidence="3">UP-52</strain>
    </source>
</reference>
<gene>
    <name evidence="2" type="ORF">IEE83_25260</name>
</gene>
<evidence type="ECO:0000256" key="1">
    <source>
        <dbReference type="SAM" id="SignalP"/>
    </source>
</evidence>
<evidence type="ECO:0000313" key="2">
    <source>
        <dbReference type="EMBL" id="MBE9465204.1"/>
    </source>
</evidence>